<dbReference type="PANTHER" id="PTHR31973:SF195">
    <property type="entry name" value="MUDR FAMILY TRANSPOSASE"/>
    <property type="match status" value="1"/>
</dbReference>
<comment type="caution">
    <text evidence="6">The sequence shown here is derived from an EMBL/GenBank/DDBJ whole genome shotgun (WGS) entry which is preliminary data.</text>
</comment>
<organism evidence="6 7">
    <name type="scientific">Gossypium stocksii</name>
    <dbReference type="NCBI Taxonomy" id="47602"/>
    <lineage>
        <taxon>Eukaryota</taxon>
        <taxon>Viridiplantae</taxon>
        <taxon>Streptophyta</taxon>
        <taxon>Embryophyta</taxon>
        <taxon>Tracheophyta</taxon>
        <taxon>Spermatophyta</taxon>
        <taxon>Magnoliopsida</taxon>
        <taxon>eudicotyledons</taxon>
        <taxon>Gunneridae</taxon>
        <taxon>Pentapetalae</taxon>
        <taxon>rosids</taxon>
        <taxon>malvids</taxon>
        <taxon>Malvales</taxon>
        <taxon>Malvaceae</taxon>
        <taxon>Malvoideae</taxon>
        <taxon>Gossypium</taxon>
    </lineage>
</organism>
<dbReference type="InterPro" id="IPR007527">
    <property type="entry name" value="Znf_SWIM"/>
</dbReference>
<dbReference type="OrthoDB" id="1747431at2759"/>
<keyword evidence="2 4" id="KW-0863">Zinc-finger</keyword>
<protein>
    <recommendedName>
        <fullName evidence="5">SWIM-type domain-containing protein</fullName>
    </recommendedName>
</protein>
<dbReference type="GO" id="GO:0008270">
    <property type="term" value="F:zinc ion binding"/>
    <property type="evidence" value="ECO:0007669"/>
    <property type="project" value="UniProtKB-KW"/>
</dbReference>
<dbReference type="EMBL" id="JAIQCV010000007">
    <property type="protein sequence ID" value="KAH1081974.1"/>
    <property type="molecule type" value="Genomic_DNA"/>
</dbReference>
<dbReference type="InterPro" id="IPR018289">
    <property type="entry name" value="MULE_transposase_dom"/>
</dbReference>
<dbReference type="Proteomes" id="UP000828251">
    <property type="component" value="Unassembled WGS sequence"/>
</dbReference>
<dbReference type="SMART" id="SM00575">
    <property type="entry name" value="ZnF_PMZ"/>
    <property type="match status" value="1"/>
</dbReference>
<evidence type="ECO:0000259" key="5">
    <source>
        <dbReference type="PROSITE" id="PS50966"/>
    </source>
</evidence>
<dbReference type="PANTHER" id="PTHR31973">
    <property type="entry name" value="POLYPROTEIN, PUTATIVE-RELATED"/>
    <property type="match status" value="1"/>
</dbReference>
<sequence length="405" mass="47640">MLNINLDAAHASEFPEYVDIVPVHRLTSNSQFEELFVGQQFENKANCVFAIKQYNMKLSINYKILLIAIAQGDNRNVLPIAFAIIESENFESWVYFIQNLRRHVVRQDNICIIFDRLKSLVAAIRQSEVPWRFVYCIRHIAVNFHNKYKNKDWRKQIVNMDKNIVFKFVFVNISSPFPNWDGNIFYPNTYVGYELKAHRFRHKLASNLNAKNGVETNKTVREYIDCRSGIPPQSYGVDLRNRQCECGMFQTLQYLCTHVVAACATYSLNVEQYIDDVYTLEHTLHIWGNKFPVLRDVLTWEVQLSAFKILPDRSLRRRVKGRSITMNIQNDMDIRDQVDLKHCTICKTVGRNRSKCPYENVYTGQSSWSEKNLMLYLVFAFYDLLEIKFVLFSVELLFKINSCYF</sequence>
<dbReference type="InterPro" id="IPR006564">
    <property type="entry name" value="Znf_PMZ"/>
</dbReference>
<evidence type="ECO:0000256" key="4">
    <source>
        <dbReference type="PROSITE-ProRule" id="PRU00325"/>
    </source>
</evidence>
<gene>
    <name evidence="6" type="ORF">J1N35_021735</name>
</gene>
<reference evidence="6 7" key="1">
    <citation type="journal article" date="2021" name="Plant Biotechnol. J.">
        <title>Multi-omics assisted identification of the key and species-specific regulatory components of drought-tolerant mechanisms in Gossypium stocksii.</title>
        <authorList>
            <person name="Yu D."/>
            <person name="Ke L."/>
            <person name="Zhang D."/>
            <person name="Wu Y."/>
            <person name="Sun Y."/>
            <person name="Mei J."/>
            <person name="Sun J."/>
            <person name="Sun Y."/>
        </authorList>
    </citation>
    <scope>NUCLEOTIDE SEQUENCE [LARGE SCALE GENOMIC DNA]</scope>
    <source>
        <strain evidence="7">cv. E1</strain>
        <tissue evidence="6">Leaf</tissue>
    </source>
</reference>
<accession>A0A9D3VGE0</accession>
<keyword evidence="3" id="KW-0862">Zinc</keyword>
<keyword evidence="1" id="KW-0479">Metal-binding</keyword>
<evidence type="ECO:0000256" key="1">
    <source>
        <dbReference type="ARBA" id="ARBA00022723"/>
    </source>
</evidence>
<evidence type="ECO:0000313" key="6">
    <source>
        <dbReference type="EMBL" id="KAH1081974.1"/>
    </source>
</evidence>
<dbReference type="Pfam" id="PF10551">
    <property type="entry name" value="MULE"/>
    <property type="match status" value="1"/>
</dbReference>
<evidence type="ECO:0000256" key="3">
    <source>
        <dbReference type="ARBA" id="ARBA00022833"/>
    </source>
</evidence>
<evidence type="ECO:0000256" key="2">
    <source>
        <dbReference type="ARBA" id="ARBA00022771"/>
    </source>
</evidence>
<dbReference type="AlphaFoldDB" id="A0A9D3VGE0"/>
<proteinExistence type="predicted"/>
<keyword evidence="7" id="KW-1185">Reference proteome</keyword>
<dbReference type="PROSITE" id="PS50966">
    <property type="entry name" value="ZF_SWIM"/>
    <property type="match status" value="1"/>
</dbReference>
<feature type="domain" description="SWIM-type" evidence="5">
    <location>
        <begin position="235"/>
        <end position="267"/>
    </location>
</feature>
<evidence type="ECO:0000313" key="7">
    <source>
        <dbReference type="Proteomes" id="UP000828251"/>
    </source>
</evidence>
<dbReference type="Pfam" id="PF04434">
    <property type="entry name" value="SWIM"/>
    <property type="match status" value="1"/>
</dbReference>
<name>A0A9D3VGE0_9ROSI</name>